<dbReference type="InterPro" id="IPR036179">
    <property type="entry name" value="Ig-like_dom_sf"/>
</dbReference>
<keyword evidence="2 6" id="KW-0472">Membrane</keyword>
<feature type="chain" id="PRO_5036466803" description="Ig-like domain-containing protein" evidence="7">
    <location>
        <begin position="22"/>
        <end position="501"/>
    </location>
</feature>
<evidence type="ECO:0000313" key="10">
    <source>
        <dbReference type="Proteomes" id="UP000005408"/>
    </source>
</evidence>
<dbReference type="PROSITE" id="PS50835">
    <property type="entry name" value="IG_LIKE"/>
    <property type="match status" value="2"/>
</dbReference>
<dbReference type="SUPFAM" id="SSF49265">
    <property type="entry name" value="Fibronectin type III"/>
    <property type="match status" value="1"/>
</dbReference>
<evidence type="ECO:0000256" key="1">
    <source>
        <dbReference type="ARBA" id="ARBA00004479"/>
    </source>
</evidence>
<evidence type="ECO:0000256" key="4">
    <source>
        <dbReference type="ARBA" id="ARBA00023180"/>
    </source>
</evidence>
<dbReference type="PANTHER" id="PTHR11640">
    <property type="entry name" value="NEPHRIN"/>
    <property type="match status" value="1"/>
</dbReference>
<keyword evidence="5" id="KW-0393">Immunoglobulin domain</keyword>
<evidence type="ECO:0000256" key="5">
    <source>
        <dbReference type="ARBA" id="ARBA00023319"/>
    </source>
</evidence>
<dbReference type="GO" id="GO:0005911">
    <property type="term" value="C:cell-cell junction"/>
    <property type="evidence" value="ECO:0007669"/>
    <property type="project" value="TreeGrafter"/>
</dbReference>
<dbReference type="Pfam" id="PF13895">
    <property type="entry name" value="Ig_2"/>
    <property type="match status" value="2"/>
</dbReference>
<evidence type="ECO:0000313" key="9">
    <source>
        <dbReference type="EnsemblMetazoa" id="G18476.1:cds"/>
    </source>
</evidence>
<evidence type="ECO:0000256" key="3">
    <source>
        <dbReference type="ARBA" id="ARBA00023157"/>
    </source>
</evidence>
<feature type="domain" description="Ig-like" evidence="8">
    <location>
        <begin position="127"/>
        <end position="225"/>
    </location>
</feature>
<evidence type="ECO:0000256" key="2">
    <source>
        <dbReference type="ARBA" id="ARBA00023136"/>
    </source>
</evidence>
<dbReference type="Proteomes" id="UP000005408">
    <property type="component" value="Unassembled WGS sequence"/>
</dbReference>
<dbReference type="InterPro" id="IPR036116">
    <property type="entry name" value="FN3_sf"/>
</dbReference>
<comment type="subcellular location">
    <subcellularLocation>
        <location evidence="1">Membrane</location>
        <topology evidence="1">Single-pass type I membrane protein</topology>
    </subcellularLocation>
</comment>
<dbReference type="GO" id="GO:0005886">
    <property type="term" value="C:plasma membrane"/>
    <property type="evidence" value="ECO:0007669"/>
    <property type="project" value="TreeGrafter"/>
</dbReference>
<dbReference type="InterPro" id="IPR007110">
    <property type="entry name" value="Ig-like_dom"/>
</dbReference>
<evidence type="ECO:0000256" key="6">
    <source>
        <dbReference type="SAM" id="Phobius"/>
    </source>
</evidence>
<proteinExistence type="predicted"/>
<dbReference type="SMART" id="SM00408">
    <property type="entry name" value="IGc2"/>
    <property type="match status" value="1"/>
</dbReference>
<evidence type="ECO:0000259" key="8">
    <source>
        <dbReference type="PROSITE" id="PS50835"/>
    </source>
</evidence>
<dbReference type="InterPro" id="IPR013783">
    <property type="entry name" value="Ig-like_fold"/>
</dbReference>
<feature type="signal peptide" evidence="7">
    <location>
        <begin position="1"/>
        <end position="21"/>
    </location>
</feature>
<dbReference type="Gene3D" id="2.60.40.10">
    <property type="entry name" value="Immunoglobulins"/>
    <property type="match status" value="2"/>
</dbReference>
<feature type="domain" description="Ig-like" evidence="8">
    <location>
        <begin position="230"/>
        <end position="315"/>
    </location>
</feature>
<dbReference type="PANTHER" id="PTHR11640:SF31">
    <property type="entry name" value="IRREGULAR CHIASM C-ROUGHEST PROTEIN-RELATED"/>
    <property type="match status" value="1"/>
</dbReference>
<feature type="transmembrane region" description="Helical" evidence="6">
    <location>
        <begin position="429"/>
        <end position="454"/>
    </location>
</feature>
<keyword evidence="3" id="KW-1015">Disulfide bond</keyword>
<dbReference type="SMART" id="SM00409">
    <property type="entry name" value="IG"/>
    <property type="match status" value="3"/>
</dbReference>
<dbReference type="GO" id="GO:0050839">
    <property type="term" value="F:cell adhesion molecule binding"/>
    <property type="evidence" value="ECO:0007669"/>
    <property type="project" value="TreeGrafter"/>
</dbReference>
<dbReference type="SUPFAM" id="SSF48726">
    <property type="entry name" value="Immunoglobulin"/>
    <property type="match status" value="1"/>
</dbReference>
<keyword evidence="4" id="KW-0325">Glycoprotein</keyword>
<dbReference type="InterPro" id="IPR051275">
    <property type="entry name" value="Cell_adhesion_signaling"/>
</dbReference>
<protein>
    <recommendedName>
        <fullName evidence="8">Ig-like domain-containing protein</fullName>
    </recommendedName>
</protein>
<organism evidence="9 10">
    <name type="scientific">Magallana gigas</name>
    <name type="common">Pacific oyster</name>
    <name type="synonym">Crassostrea gigas</name>
    <dbReference type="NCBI Taxonomy" id="29159"/>
    <lineage>
        <taxon>Eukaryota</taxon>
        <taxon>Metazoa</taxon>
        <taxon>Spiralia</taxon>
        <taxon>Lophotrochozoa</taxon>
        <taxon>Mollusca</taxon>
        <taxon>Bivalvia</taxon>
        <taxon>Autobranchia</taxon>
        <taxon>Pteriomorphia</taxon>
        <taxon>Ostreida</taxon>
        <taxon>Ostreoidea</taxon>
        <taxon>Ostreidae</taxon>
        <taxon>Magallana</taxon>
    </lineage>
</organism>
<keyword evidence="6" id="KW-0812">Transmembrane</keyword>
<reference evidence="9" key="1">
    <citation type="submission" date="2022-08" db="UniProtKB">
        <authorList>
            <consortium name="EnsemblMetazoa"/>
        </authorList>
    </citation>
    <scope>IDENTIFICATION</scope>
    <source>
        <strain evidence="9">05x7-T-G4-1.051#20</strain>
    </source>
</reference>
<keyword evidence="6" id="KW-1133">Transmembrane helix</keyword>
<keyword evidence="7" id="KW-0732">Signal</keyword>
<dbReference type="CDD" id="cd00063">
    <property type="entry name" value="FN3"/>
    <property type="match status" value="1"/>
</dbReference>
<name>A0A8W8JC74_MAGGI</name>
<dbReference type="GO" id="GO:0098609">
    <property type="term" value="P:cell-cell adhesion"/>
    <property type="evidence" value="ECO:0007669"/>
    <property type="project" value="TreeGrafter"/>
</dbReference>
<keyword evidence="10" id="KW-1185">Reference proteome</keyword>
<dbReference type="InterPro" id="IPR003961">
    <property type="entry name" value="FN3_dom"/>
</dbReference>
<accession>A0A8W8JC74</accession>
<sequence length="501" mass="56005">MRLISFDVLKYILLIWKCGSGLILSPENIATVEEGRPLTLTCRSNETSGIYSFFYIDTHGNRINYGKAGEFGKCARGCGNLSSIECPNNQTYIVNVTVLPSWHNATFSCEPLFGGLRSKITLNVTVPVTSVIISANQTSLDSGTTMYLTCQTSYCQPPATVTWYIANREISDHTILTYDTNKFFQSRTTSKLQYTAMPRDNGQNIYCFANNIKGESVVSDKITLDVRYISDVHIFPSGNLQAVVGTEKFWIHCYAEDANPKVTEYKWFKGTSSNLTALSYSQTLFFKKVEIQDSGQYTCNATNAAGTSTDTIQVIVQYTPMAAKIIEVVCQDTRAFILWTSSNTYSNDDTYKEILLYKRSNDLLFTKLEKPNRNRTKNNIKLIEVTDLKPDTEYFFSVLTLSRHGSAYSNNETCITNIETAEKDCNTRIAVAVGGLMCAFVFIGGLIVTGAIYYRKTKQRKQTVAAVSHKITETYEDQFCDSKGHHYDEILPTSATAGTLA</sequence>
<dbReference type="AlphaFoldDB" id="A0A8W8JC74"/>
<evidence type="ECO:0000256" key="7">
    <source>
        <dbReference type="SAM" id="SignalP"/>
    </source>
</evidence>
<dbReference type="EnsemblMetazoa" id="G18476.1">
    <property type="protein sequence ID" value="G18476.1:cds"/>
    <property type="gene ID" value="G18476"/>
</dbReference>
<dbReference type="InterPro" id="IPR003598">
    <property type="entry name" value="Ig_sub2"/>
</dbReference>
<dbReference type="InterPro" id="IPR003599">
    <property type="entry name" value="Ig_sub"/>
</dbReference>